<dbReference type="SMART" id="SM00260">
    <property type="entry name" value="CheW"/>
    <property type="match status" value="1"/>
</dbReference>
<dbReference type="PANTHER" id="PTHR22617">
    <property type="entry name" value="CHEMOTAXIS SENSOR HISTIDINE KINASE-RELATED"/>
    <property type="match status" value="1"/>
</dbReference>
<evidence type="ECO:0000256" key="2">
    <source>
        <dbReference type="ARBA" id="ARBA00021483"/>
    </source>
</evidence>
<evidence type="ECO:0000256" key="1">
    <source>
        <dbReference type="ARBA" id="ARBA00004496"/>
    </source>
</evidence>
<keyword evidence="6" id="KW-1185">Reference proteome</keyword>
<keyword evidence="3" id="KW-0963">Cytoplasm</keyword>
<dbReference type="InterPro" id="IPR002545">
    <property type="entry name" value="CheW-lke_dom"/>
</dbReference>
<dbReference type="Gene3D" id="2.40.50.180">
    <property type="entry name" value="CheA-289, Domain 4"/>
    <property type="match status" value="1"/>
</dbReference>
<organism evidence="5 6">
    <name type="scientific">Sessilibacter corallicola</name>
    <dbReference type="NCBI Taxonomy" id="2904075"/>
    <lineage>
        <taxon>Bacteria</taxon>
        <taxon>Pseudomonadati</taxon>
        <taxon>Pseudomonadota</taxon>
        <taxon>Gammaproteobacteria</taxon>
        <taxon>Cellvibrionales</taxon>
        <taxon>Cellvibrionaceae</taxon>
        <taxon>Sessilibacter</taxon>
    </lineage>
</organism>
<reference evidence="5 6" key="1">
    <citation type="submission" date="2024-04" db="EMBL/GenBank/DDBJ databases">
        <title>Draft genome sequence of Sessilibacter corallicola NBRC 116591.</title>
        <authorList>
            <person name="Miyakawa T."/>
            <person name="Kusuya Y."/>
            <person name="Miura T."/>
        </authorList>
    </citation>
    <scope>NUCLEOTIDE SEQUENCE [LARGE SCALE GENOMIC DNA]</scope>
    <source>
        <strain evidence="5 6">KU-00831-HH</strain>
    </source>
</reference>
<comment type="subcellular location">
    <subcellularLocation>
        <location evidence="1">Cytoplasm</location>
    </subcellularLocation>
</comment>
<evidence type="ECO:0000256" key="3">
    <source>
        <dbReference type="ARBA" id="ARBA00022490"/>
    </source>
</evidence>
<comment type="caution">
    <text evidence="5">The sequence shown here is derived from an EMBL/GenBank/DDBJ whole genome shotgun (WGS) entry which is preliminary data.</text>
</comment>
<protein>
    <recommendedName>
        <fullName evidence="2">Chemotaxis protein CheW</fullName>
    </recommendedName>
</protein>
<dbReference type="RefSeq" id="WP_233086830.1">
    <property type="nucleotide sequence ID" value="NZ_BAABWN010000010.1"/>
</dbReference>
<evidence type="ECO:0000313" key="6">
    <source>
        <dbReference type="Proteomes" id="UP001465153"/>
    </source>
</evidence>
<dbReference type="Proteomes" id="UP001465153">
    <property type="component" value="Unassembled WGS sequence"/>
</dbReference>
<dbReference type="SUPFAM" id="SSF50341">
    <property type="entry name" value="CheW-like"/>
    <property type="match status" value="1"/>
</dbReference>
<dbReference type="Pfam" id="PF01584">
    <property type="entry name" value="CheW"/>
    <property type="match status" value="1"/>
</dbReference>
<dbReference type="InterPro" id="IPR036061">
    <property type="entry name" value="CheW-like_dom_sf"/>
</dbReference>
<feature type="domain" description="CheW-like" evidence="4">
    <location>
        <begin position="5"/>
        <end position="149"/>
    </location>
</feature>
<dbReference type="Gene3D" id="2.30.30.40">
    <property type="entry name" value="SH3 Domains"/>
    <property type="match status" value="1"/>
</dbReference>
<proteinExistence type="predicted"/>
<evidence type="ECO:0000313" key="5">
    <source>
        <dbReference type="EMBL" id="GAA6169123.1"/>
    </source>
</evidence>
<evidence type="ECO:0000259" key="4">
    <source>
        <dbReference type="PROSITE" id="PS50851"/>
    </source>
</evidence>
<dbReference type="InterPro" id="IPR039315">
    <property type="entry name" value="CheW"/>
</dbReference>
<dbReference type="EMBL" id="BAABWN010000010">
    <property type="protein sequence ID" value="GAA6169123.1"/>
    <property type="molecule type" value="Genomic_DNA"/>
</dbReference>
<dbReference type="PROSITE" id="PS50851">
    <property type="entry name" value="CHEW"/>
    <property type="match status" value="1"/>
</dbReference>
<name>A0ABQ0ABU1_9GAMM</name>
<sequence>MSDQSQEYLTFLLDGEEFGVDILRVQEIMVWAPVTAIPGAPDYLRGVINLRGVIVPIVDMRQRFGRDPIDYTDTTVVIVLRTSESENSVVVGVVVDAVSEVYKVEAENIKESPNFGDHIDSRFVFGMATVDEKIIILLDAKKLLNVNDLYSVVSHVRPKASESLAS</sequence>
<gene>
    <name evidence="5" type="ORF">NBRC116591_29340</name>
</gene>
<accession>A0ABQ0ABU1</accession>
<dbReference type="PANTHER" id="PTHR22617:SF45">
    <property type="entry name" value="CHEMOTAXIS PROTEIN CHEW"/>
    <property type="match status" value="1"/>
</dbReference>